<comment type="caution">
    <text evidence="4">The sequence shown here is derived from an EMBL/GenBank/DDBJ whole genome shotgun (WGS) entry which is preliminary data.</text>
</comment>
<name>A0A1V1PI15_9BACT</name>
<protein>
    <recommendedName>
        <fullName evidence="3">Glycine zipper domain-containing protein</fullName>
    </recommendedName>
</protein>
<feature type="transmembrane region" description="Helical" evidence="1">
    <location>
        <begin position="54"/>
        <end position="72"/>
    </location>
</feature>
<organism evidence="4 5">
    <name type="scientific">Candidatus Magnetoglobus multicellularis str. Araruama</name>
    <dbReference type="NCBI Taxonomy" id="890399"/>
    <lineage>
        <taxon>Bacteria</taxon>
        <taxon>Pseudomonadati</taxon>
        <taxon>Thermodesulfobacteriota</taxon>
        <taxon>Desulfobacteria</taxon>
        <taxon>Desulfobacterales</taxon>
        <taxon>Desulfobacteraceae</taxon>
        <taxon>Candidatus Magnetoglobus</taxon>
    </lineage>
</organism>
<evidence type="ECO:0000259" key="3">
    <source>
        <dbReference type="Pfam" id="PF13488"/>
    </source>
</evidence>
<evidence type="ECO:0000313" key="4">
    <source>
        <dbReference type="EMBL" id="ETR74383.1"/>
    </source>
</evidence>
<keyword evidence="1" id="KW-1133">Transmembrane helix</keyword>
<dbReference type="Proteomes" id="UP000189670">
    <property type="component" value="Unassembled WGS sequence"/>
</dbReference>
<evidence type="ECO:0000313" key="5">
    <source>
        <dbReference type="Proteomes" id="UP000189670"/>
    </source>
</evidence>
<proteinExistence type="predicted"/>
<dbReference type="EMBL" id="ATBP01000009">
    <property type="protein sequence ID" value="ETR74383.1"/>
    <property type="molecule type" value="Genomic_DNA"/>
</dbReference>
<keyword evidence="2" id="KW-0732">Signal</keyword>
<feature type="domain" description="Glycine zipper" evidence="3">
    <location>
        <begin position="32"/>
        <end position="76"/>
    </location>
</feature>
<feature type="signal peptide" evidence="2">
    <location>
        <begin position="1"/>
        <end position="19"/>
    </location>
</feature>
<gene>
    <name evidence="4" type="ORF">OMM_06360</name>
</gene>
<dbReference type="InterPro" id="IPR039567">
    <property type="entry name" value="Gly-zipper"/>
</dbReference>
<keyword evidence="1" id="KW-0812">Transmembrane</keyword>
<dbReference type="AlphaFoldDB" id="A0A1V1PI15"/>
<sequence>MKKSIIFTTLLCLTINWVACTTMKDNPKTTKGSVIGGITGILTGIITKQRPEKTIALGAAGALAGGTIGYMMDQQEKN</sequence>
<keyword evidence="1" id="KW-0472">Membrane</keyword>
<evidence type="ECO:0000256" key="2">
    <source>
        <dbReference type="SAM" id="SignalP"/>
    </source>
</evidence>
<evidence type="ECO:0000256" key="1">
    <source>
        <dbReference type="SAM" id="Phobius"/>
    </source>
</evidence>
<feature type="chain" id="PRO_5010691963" description="Glycine zipper domain-containing protein" evidence="2">
    <location>
        <begin position="20"/>
        <end position="78"/>
    </location>
</feature>
<accession>A0A1V1PI15</accession>
<dbReference type="Pfam" id="PF13488">
    <property type="entry name" value="Gly-zipper_Omp"/>
    <property type="match status" value="1"/>
</dbReference>
<reference evidence="5" key="1">
    <citation type="submission" date="2012-11" db="EMBL/GenBank/DDBJ databases">
        <authorList>
            <person name="Lucero-Rivera Y.E."/>
            <person name="Tovar-Ramirez D."/>
        </authorList>
    </citation>
    <scope>NUCLEOTIDE SEQUENCE [LARGE SCALE GENOMIC DNA]</scope>
    <source>
        <strain evidence="5">Araruama</strain>
    </source>
</reference>